<dbReference type="AlphaFoldDB" id="A0A238Y6X2"/>
<dbReference type="Pfam" id="PF08352">
    <property type="entry name" value="oligo_HPY"/>
    <property type="match status" value="1"/>
</dbReference>
<evidence type="ECO:0000256" key="2">
    <source>
        <dbReference type="ARBA" id="ARBA00022741"/>
    </source>
</evidence>
<proteinExistence type="predicted"/>
<protein>
    <submittedName>
        <fullName evidence="6">Peptide/nickel transport system ATP-binding protein</fullName>
    </submittedName>
</protein>
<keyword evidence="2" id="KW-0547">Nucleotide-binding</keyword>
<evidence type="ECO:0000259" key="5">
    <source>
        <dbReference type="PROSITE" id="PS50893"/>
    </source>
</evidence>
<dbReference type="CDD" id="cd03257">
    <property type="entry name" value="ABC_NikE_OppD_transporters"/>
    <property type="match status" value="1"/>
</dbReference>
<organism evidence="6 7">
    <name type="scientific">Halorubrum vacuolatum</name>
    <name type="common">Natronobacterium vacuolatum</name>
    <dbReference type="NCBI Taxonomy" id="63740"/>
    <lineage>
        <taxon>Archaea</taxon>
        <taxon>Methanobacteriati</taxon>
        <taxon>Methanobacteriota</taxon>
        <taxon>Stenosarchaea group</taxon>
        <taxon>Halobacteria</taxon>
        <taxon>Halobacteriales</taxon>
        <taxon>Haloferacaceae</taxon>
        <taxon>Halorubrum</taxon>
    </lineage>
</organism>
<dbReference type="SUPFAM" id="SSF52540">
    <property type="entry name" value="P-loop containing nucleoside triphosphate hydrolases"/>
    <property type="match status" value="1"/>
</dbReference>
<dbReference type="NCBIfam" id="TIGR01727">
    <property type="entry name" value="oligo_HPY"/>
    <property type="match status" value="1"/>
</dbReference>
<evidence type="ECO:0000313" key="6">
    <source>
        <dbReference type="EMBL" id="SNR66541.1"/>
    </source>
</evidence>
<dbReference type="GO" id="GO:0055085">
    <property type="term" value="P:transmembrane transport"/>
    <property type="evidence" value="ECO:0007669"/>
    <property type="project" value="UniProtKB-ARBA"/>
</dbReference>
<reference evidence="6 7" key="1">
    <citation type="submission" date="2017-06" db="EMBL/GenBank/DDBJ databases">
        <authorList>
            <person name="Kim H.J."/>
            <person name="Triplett B.A."/>
        </authorList>
    </citation>
    <scope>NUCLEOTIDE SEQUENCE [LARGE SCALE GENOMIC DNA]</scope>
    <source>
        <strain evidence="6 7">DSM 8800</strain>
    </source>
</reference>
<dbReference type="RefSeq" id="WP_089385959.1">
    <property type="nucleotide sequence ID" value="NZ_FZNQ01000031.1"/>
</dbReference>
<evidence type="ECO:0000313" key="7">
    <source>
        <dbReference type="Proteomes" id="UP000198397"/>
    </source>
</evidence>
<dbReference type="Proteomes" id="UP000198397">
    <property type="component" value="Unassembled WGS sequence"/>
</dbReference>
<dbReference type="InterPro" id="IPR003593">
    <property type="entry name" value="AAA+_ATPase"/>
</dbReference>
<dbReference type="Gene3D" id="3.40.50.300">
    <property type="entry name" value="P-loop containing nucleotide triphosphate hydrolases"/>
    <property type="match status" value="1"/>
</dbReference>
<dbReference type="PROSITE" id="PS00211">
    <property type="entry name" value="ABC_TRANSPORTER_1"/>
    <property type="match status" value="1"/>
</dbReference>
<dbReference type="Pfam" id="PF00005">
    <property type="entry name" value="ABC_tran"/>
    <property type="match status" value="1"/>
</dbReference>
<dbReference type="InterPro" id="IPR027417">
    <property type="entry name" value="P-loop_NTPase"/>
</dbReference>
<keyword evidence="1" id="KW-0813">Transport</keyword>
<dbReference type="GO" id="GO:0015833">
    <property type="term" value="P:peptide transport"/>
    <property type="evidence" value="ECO:0007669"/>
    <property type="project" value="InterPro"/>
</dbReference>
<dbReference type="SMART" id="SM00382">
    <property type="entry name" value="AAA"/>
    <property type="match status" value="1"/>
</dbReference>
<dbReference type="EMBL" id="FZNQ01000031">
    <property type="protein sequence ID" value="SNR66541.1"/>
    <property type="molecule type" value="Genomic_DNA"/>
</dbReference>
<dbReference type="OrthoDB" id="18209at2157"/>
<gene>
    <name evidence="6" type="ORF">SAMN06264855_13116</name>
</gene>
<dbReference type="PANTHER" id="PTHR43776:SF8">
    <property type="entry name" value="ABC TRANSPORTER, ATP-BINDING PROTEIN"/>
    <property type="match status" value="1"/>
</dbReference>
<dbReference type="InterPro" id="IPR017871">
    <property type="entry name" value="ABC_transporter-like_CS"/>
</dbReference>
<keyword evidence="3 6" id="KW-0067">ATP-binding</keyword>
<dbReference type="InterPro" id="IPR003439">
    <property type="entry name" value="ABC_transporter-like_ATP-bd"/>
</dbReference>
<evidence type="ECO:0000256" key="3">
    <source>
        <dbReference type="ARBA" id="ARBA00022840"/>
    </source>
</evidence>
<dbReference type="InterPro" id="IPR013563">
    <property type="entry name" value="Oligopep_ABC_C"/>
</dbReference>
<evidence type="ECO:0000256" key="4">
    <source>
        <dbReference type="SAM" id="MobiDB-lite"/>
    </source>
</evidence>
<dbReference type="PANTHER" id="PTHR43776">
    <property type="entry name" value="TRANSPORT ATP-BINDING PROTEIN"/>
    <property type="match status" value="1"/>
</dbReference>
<feature type="domain" description="ABC transporter" evidence="5">
    <location>
        <begin position="8"/>
        <end position="261"/>
    </location>
</feature>
<dbReference type="PROSITE" id="PS50893">
    <property type="entry name" value="ABC_TRANSPORTER_2"/>
    <property type="match status" value="1"/>
</dbReference>
<accession>A0A238Y6X2</accession>
<evidence type="ECO:0000256" key="1">
    <source>
        <dbReference type="ARBA" id="ARBA00022448"/>
    </source>
</evidence>
<keyword evidence="7" id="KW-1185">Reference proteome</keyword>
<dbReference type="GO" id="GO:0005524">
    <property type="term" value="F:ATP binding"/>
    <property type="evidence" value="ECO:0007669"/>
    <property type="project" value="UniProtKB-KW"/>
</dbReference>
<dbReference type="InterPro" id="IPR050319">
    <property type="entry name" value="ABC_transp_ATP-bind"/>
</dbReference>
<name>A0A238Y6X2_HALVU</name>
<feature type="region of interest" description="Disordered" evidence="4">
    <location>
        <begin position="265"/>
        <end position="286"/>
    </location>
</feature>
<sequence length="434" mass="49527">MSDKPPLLEIRNLKKYFEQNSGLLDMLLRREPNHVQAVDDVSLTLEENESIAVIGESGCGKTTLLLTLIGLHEMTGGDIIYKGRPVSEFTSAEWKRYRRNVQVVFQDPFNSLDPKMTIEETLQEPLKIHGIGDRKERVRNVLEHVELNPPEKYLRRKPRNLSGGEKQRVSIARALILEPDIILADEPVSMLDVSTQAAVLRKMKDLIEDFGVSMIYISHDLSTVSYISDVVNVMYLGRIVETAPTDRILAEPKHPYTEALVSAVPIPDPNHDRERTRMSGAPRDPVDLGDGCRFRDRCPSVIPPDTIEIEQEAYREIMEFRELLERDEIAFERVMNTLSGSFSDDRKMADAIREDYFTHELTGENNAVLKEALLAFVNEKPEVATERLRKRFESVCETSPRTVEDEDGWRVACHHYDHGVTEMQIDQPETAQSD</sequence>
<dbReference type="GO" id="GO:0016887">
    <property type="term" value="F:ATP hydrolysis activity"/>
    <property type="evidence" value="ECO:0007669"/>
    <property type="project" value="InterPro"/>
</dbReference>